<evidence type="ECO:0000313" key="1">
    <source>
        <dbReference type="EMBL" id="KAF7684122.1"/>
    </source>
</evidence>
<reference evidence="1 2" key="1">
    <citation type="submission" date="2019-01" db="EMBL/GenBank/DDBJ databases">
        <title>Genomes sequencing and comparative genomics of infectious freshwater microsporidia, Cucumispora dikerogammari and Thelohania contejeani.</title>
        <authorList>
            <person name="Cormier A."/>
            <person name="Giraud I."/>
            <person name="Wattier R."/>
            <person name="Teixeira M."/>
            <person name="Grandjean F."/>
            <person name="Rigaud T."/>
            <person name="Cordaux R."/>
        </authorList>
    </citation>
    <scope>NUCLEOTIDE SEQUENCE [LARGE SCALE GENOMIC DNA]</scope>
    <source>
        <strain evidence="1">T1</strain>
        <tissue evidence="1">Spores</tissue>
    </source>
</reference>
<sequence length="101" mass="12028">MNHLIDLIITYNFSPMEQKNIVDDLYKTVKIYLKLAKKKRAKYLEELKLLENRSLNSEEIYNIKGEKWNSVTNDVMEEDKKKLDNVSGNFNGNLYTKYDIF</sequence>
<keyword evidence="2" id="KW-1185">Reference proteome</keyword>
<accession>A0ABQ7I172</accession>
<name>A0ABQ7I172_9MICR</name>
<organism evidence="1 2">
    <name type="scientific">Astathelohania contejeani</name>
    <dbReference type="NCBI Taxonomy" id="164912"/>
    <lineage>
        <taxon>Eukaryota</taxon>
        <taxon>Fungi</taxon>
        <taxon>Fungi incertae sedis</taxon>
        <taxon>Microsporidia</taxon>
        <taxon>Astathelohaniidae</taxon>
        <taxon>Astathelohania</taxon>
    </lineage>
</organism>
<dbReference type="EMBL" id="SBIQ01000028">
    <property type="protein sequence ID" value="KAF7684122.1"/>
    <property type="molecule type" value="Genomic_DNA"/>
</dbReference>
<dbReference type="Proteomes" id="UP001516464">
    <property type="component" value="Unassembled WGS sequence"/>
</dbReference>
<protein>
    <submittedName>
        <fullName evidence="1">Uncharacterized protein</fullName>
    </submittedName>
</protein>
<evidence type="ECO:0000313" key="2">
    <source>
        <dbReference type="Proteomes" id="UP001516464"/>
    </source>
</evidence>
<proteinExistence type="predicted"/>
<gene>
    <name evidence="1" type="ORF">TCON_0682</name>
</gene>
<comment type="caution">
    <text evidence="1">The sequence shown here is derived from an EMBL/GenBank/DDBJ whole genome shotgun (WGS) entry which is preliminary data.</text>
</comment>